<dbReference type="SUPFAM" id="SSF55874">
    <property type="entry name" value="ATPase domain of HSP90 chaperone/DNA topoisomerase II/histidine kinase"/>
    <property type="match status" value="1"/>
</dbReference>
<dbReference type="InterPro" id="IPR005467">
    <property type="entry name" value="His_kinase_dom"/>
</dbReference>
<dbReference type="InterPro" id="IPR004358">
    <property type="entry name" value="Sig_transdc_His_kin-like_C"/>
</dbReference>
<evidence type="ECO:0000256" key="1">
    <source>
        <dbReference type="ARBA" id="ARBA00000085"/>
    </source>
</evidence>
<dbReference type="GO" id="GO:0005886">
    <property type="term" value="C:plasma membrane"/>
    <property type="evidence" value="ECO:0007669"/>
    <property type="project" value="TreeGrafter"/>
</dbReference>
<dbReference type="Gene3D" id="3.30.450.20">
    <property type="entry name" value="PAS domain"/>
    <property type="match status" value="1"/>
</dbReference>
<dbReference type="Gene3D" id="3.30.565.10">
    <property type="entry name" value="Histidine kinase-like ATPase, C-terminal domain"/>
    <property type="match status" value="1"/>
</dbReference>
<dbReference type="SMART" id="SM00388">
    <property type="entry name" value="HisKA"/>
    <property type="match status" value="1"/>
</dbReference>
<dbReference type="Pfam" id="PF02518">
    <property type="entry name" value="HATPase_c"/>
    <property type="match status" value="1"/>
</dbReference>
<dbReference type="EC" id="2.7.13.3" evidence="2"/>
<dbReference type="PROSITE" id="PS50112">
    <property type="entry name" value="PAS"/>
    <property type="match status" value="1"/>
</dbReference>
<dbReference type="InterPro" id="IPR003661">
    <property type="entry name" value="HisK_dim/P_dom"/>
</dbReference>
<dbReference type="GO" id="GO:0000155">
    <property type="term" value="F:phosphorelay sensor kinase activity"/>
    <property type="evidence" value="ECO:0007669"/>
    <property type="project" value="InterPro"/>
</dbReference>
<dbReference type="EMBL" id="CP022098">
    <property type="protein sequence ID" value="ATB42882.1"/>
    <property type="molecule type" value="Genomic_DNA"/>
</dbReference>
<evidence type="ECO:0000256" key="2">
    <source>
        <dbReference type="ARBA" id="ARBA00012438"/>
    </source>
</evidence>
<evidence type="ECO:0000259" key="8">
    <source>
        <dbReference type="PROSITE" id="PS50112"/>
    </source>
</evidence>
<dbReference type="GO" id="GO:0006355">
    <property type="term" value="P:regulation of DNA-templated transcription"/>
    <property type="evidence" value="ECO:0007669"/>
    <property type="project" value="InterPro"/>
</dbReference>
<dbReference type="SUPFAM" id="SSF55781">
    <property type="entry name" value="GAF domain-like"/>
    <property type="match status" value="1"/>
</dbReference>
<keyword evidence="3" id="KW-0597">Phosphoprotein</keyword>
<keyword evidence="5" id="KW-0418">Kinase</keyword>
<dbReference type="Pfam" id="PF00989">
    <property type="entry name" value="PAS"/>
    <property type="match status" value="1"/>
</dbReference>
<dbReference type="Proteomes" id="UP000217257">
    <property type="component" value="Chromosome"/>
</dbReference>
<accession>A0A250JHC1</accession>
<dbReference type="CDD" id="cd00130">
    <property type="entry name" value="PAS"/>
    <property type="match status" value="1"/>
</dbReference>
<dbReference type="PROSITE" id="PS50109">
    <property type="entry name" value="HIS_KIN"/>
    <property type="match status" value="1"/>
</dbReference>
<dbReference type="InterPro" id="IPR000014">
    <property type="entry name" value="PAS"/>
</dbReference>
<evidence type="ECO:0000256" key="5">
    <source>
        <dbReference type="ARBA" id="ARBA00022777"/>
    </source>
</evidence>
<dbReference type="Pfam" id="PF00512">
    <property type="entry name" value="HisKA"/>
    <property type="match status" value="1"/>
</dbReference>
<sequence>MSADNERKEEPESKVALRESEERFRLLIDSLRDYSVFALSVEGRVNNWNLGAERLKGFSTQEAIGLHLSRFFPEEENAERVPERILERAEQEGRSEYEGWLIRKDNSRFWGSVVLSAMRDQDGRLRGFSNIARDLSERRRAEKAQAFLAEAGEVLTGSLEYEKTLQEVVRLAVRGMADWCSVAVQGPDGLAVRAAAHVDPTRESTVRGLLGVLPEAESKPTRGIRQVVRTGQAELCSDTLEAAWVRAALGVDTPERFLSLRARSYMCVPLKARGTTFGAISFVAVKPGRSYGPADLALAEEFVRRAGLAVDNARLFRKAQEALTARDEFLSMASHDLRSPLTSLRLQLHAVRRDMLPGDDGPRAPEKLVSRLESMERQTDRMLRMMDALLDISQMTAGRLELKRQKLDLVELVCGSVGTLDEELRQRGVQMRVHSEGRIEGMWDRLRLEQVIDNLLSNAVKYGKGQPVDLTVSTDGTTAKLVVRDQGVGIAPEDQERLFERFERVRLDRDVSGYGVGLWIVRRVVEAHGGRVSVESRLGEGSSFTVLLPMRVQAPAQPGCAQETDPEVHPPAVH</sequence>
<dbReference type="SMART" id="SM00387">
    <property type="entry name" value="HATPase_c"/>
    <property type="match status" value="1"/>
</dbReference>
<dbReference type="PRINTS" id="PR00344">
    <property type="entry name" value="BCTRLSENSOR"/>
</dbReference>
<proteinExistence type="predicted"/>
<evidence type="ECO:0000256" key="3">
    <source>
        <dbReference type="ARBA" id="ARBA00022553"/>
    </source>
</evidence>
<dbReference type="SMART" id="SM00065">
    <property type="entry name" value="GAF"/>
    <property type="match status" value="1"/>
</dbReference>
<comment type="catalytic activity">
    <reaction evidence="1">
        <text>ATP + protein L-histidine = ADP + protein N-phospho-L-histidine.</text>
        <dbReference type="EC" id="2.7.13.3"/>
    </reaction>
</comment>
<dbReference type="InterPro" id="IPR035965">
    <property type="entry name" value="PAS-like_dom_sf"/>
</dbReference>
<dbReference type="GO" id="GO:0009927">
    <property type="term" value="F:histidine phosphotransfer kinase activity"/>
    <property type="evidence" value="ECO:0007669"/>
    <property type="project" value="TreeGrafter"/>
</dbReference>
<dbReference type="CDD" id="cd00075">
    <property type="entry name" value="HATPase"/>
    <property type="match status" value="1"/>
</dbReference>
<dbReference type="PANTHER" id="PTHR43047">
    <property type="entry name" value="TWO-COMPONENT HISTIDINE PROTEIN KINASE"/>
    <property type="match status" value="1"/>
</dbReference>
<dbReference type="PROSITE" id="PS50113">
    <property type="entry name" value="PAC"/>
    <property type="match status" value="1"/>
</dbReference>
<reference evidence="10 11" key="1">
    <citation type="submission" date="2017-06" db="EMBL/GenBank/DDBJ databases">
        <title>Sequencing and comparative analysis of myxobacterial genomes.</title>
        <authorList>
            <person name="Rupp O."/>
            <person name="Goesmann A."/>
            <person name="Sogaard-Andersen L."/>
        </authorList>
    </citation>
    <scope>NUCLEOTIDE SEQUENCE [LARGE SCALE GENOMIC DNA]</scope>
    <source>
        <strain evidence="10 11">DSM 52655</strain>
    </source>
</reference>
<dbReference type="InterPro" id="IPR003018">
    <property type="entry name" value="GAF"/>
</dbReference>
<feature type="domain" description="PAS" evidence="8">
    <location>
        <begin position="20"/>
        <end position="93"/>
    </location>
</feature>
<organism evidence="10 11">
    <name type="scientific">Cystobacter fuscus</name>
    <dbReference type="NCBI Taxonomy" id="43"/>
    <lineage>
        <taxon>Bacteria</taxon>
        <taxon>Pseudomonadati</taxon>
        <taxon>Myxococcota</taxon>
        <taxon>Myxococcia</taxon>
        <taxon>Myxococcales</taxon>
        <taxon>Cystobacterineae</taxon>
        <taxon>Archangiaceae</taxon>
        <taxon>Cystobacter</taxon>
    </lineage>
</organism>
<dbReference type="FunFam" id="3.30.565.10:FF:000006">
    <property type="entry name" value="Sensor histidine kinase WalK"/>
    <property type="match status" value="1"/>
</dbReference>
<evidence type="ECO:0000256" key="4">
    <source>
        <dbReference type="ARBA" id="ARBA00022679"/>
    </source>
</evidence>
<feature type="domain" description="Histidine kinase" evidence="7">
    <location>
        <begin position="332"/>
        <end position="552"/>
    </location>
</feature>
<feature type="domain" description="PAC" evidence="9">
    <location>
        <begin position="95"/>
        <end position="147"/>
    </location>
</feature>
<name>A0A250JHC1_9BACT</name>
<evidence type="ECO:0000313" key="10">
    <source>
        <dbReference type="EMBL" id="ATB42882.1"/>
    </source>
</evidence>
<dbReference type="Gene3D" id="1.10.287.130">
    <property type="match status" value="1"/>
</dbReference>
<dbReference type="Pfam" id="PF01590">
    <property type="entry name" value="GAF"/>
    <property type="match status" value="1"/>
</dbReference>
<dbReference type="InterPro" id="IPR036890">
    <property type="entry name" value="HATPase_C_sf"/>
</dbReference>
<dbReference type="InterPro" id="IPR000700">
    <property type="entry name" value="PAS-assoc_C"/>
</dbReference>
<dbReference type="SUPFAM" id="SSF47384">
    <property type="entry name" value="Homodimeric domain of signal transducing histidine kinase"/>
    <property type="match status" value="1"/>
</dbReference>
<dbReference type="InterPro" id="IPR013767">
    <property type="entry name" value="PAS_fold"/>
</dbReference>
<dbReference type="SUPFAM" id="SSF55785">
    <property type="entry name" value="PYP-like sensor domain (PAS domain)"/>
    <property type="match status" value="1"/>
</dbReference>
<dbReference type="InterPro" id="IPR036097">
    <property type="entry name" value="HisK_dim/P_sf"/>
</dbReference>
<protein>
    <recommendedName>
        <fullName evidence="2">histidine kinase</fullName>
        <ecNumber evidence="2">2.7.13.3</ecNumber>
    </recommendedName>
</protein>
<dbReference type="InterPro" id="IPR029016">
    <property type="entry name" value="GAF-like_dom_sf"/>
</dbReference>
<dbReference type="Gene3D" id="3.30.450.40">
    <property type="match status" value="1"/>
</dbReference>
<evidence type="ECO:0000259" key="9">
    <source>
        <dbReference type="PROSITE" id="PS50113"/>
    </source>
</evidence>
<feature type="region of interest" description="Disordered" evidence="6">
    <location>
        <begin position="555"/>
        <end position="574"/>
    </location>
</feature>
<evidence type="ECO:0000259" key="7">
    <source>
        <dbReference type="PROSITE" id="PS50109"/>
    </source>
</evidence>
<dbReference type="RefSeq" id="WP_198316328.1">
    <property type="nucleotide sequence ID" value="NZ_CP022098.1"/>
</dbReference>
<dbReference type="CDD" id="cd00082">
    <property type="entry name" value="HisKA"/>
    <property type="match status" value="1"/>
</dbReference>
<dbReference type="KEGG" id="cfus:CYFUS_008361"/>
<evidence type="ECO:0000256" key="6">
    <source>
        <dbReference type="SAM" id="MobiDB-lite"/>
    </source>
</evidence>
<dbReference type="NCBIfam" id="TIGR00229">
    <property type="entry name" value="sensory_box"/>
    <property type="match status" value="1"/>
</dbReference>
<dbReference type="AlphaFoldDB" id="A0A250JHC1"/>
<dbReference type="InterPro" id="IPR003594">
    <property type="entry name" value="HATPase_dom"/>
</dbReference>
<evidence type="ECO:0000313" key="11">
    <source>
        <dbReference type="Proteomes" id="UP000217257"/>
    </source>
</evidence>
<keyword evidence="4" id="KW-0808">Transferase</keyword>
<gene>
    <name evidence="10" type="ORF">CYFUS_008361</name>
</gene>
<dbReference type="PANTHER" id="PTHR43047:SF72">
    <property type="entry name" value="OSMOSENSING HISTIDINE PROTEIN KINASE SLN1"/>
    <property type="match status" value="1"/>
</dbReference>